<dbReference type="VEuPathDB" id="FungiDB:AeMF1_000732"/>
<feature type="transmembrane region" description="Helical" evidence="7">
    <location>
        <begin position="528"/>
        <end position="552"/>
    </location>
</feature>
<dbReference type="InterPro" id="IPR039309">
    <property type="entry name" value="BT1"/>
</dbReference>
<dbReference type="Pfam" id="PF03092">
    <property type="entry name" value="BT1"/>
    <property type="match status" value="1"/>
</dbReference>
<evidence type="ECO:0000256" key="6">
    <source>
        <dbReference type="ARBA" id="ARBA00023136"/>
    </source>
</evidence>
<evidence type="ECO:0008006" key="10">
    <source>
        <dbReference type="Google" id="ProtNLM"/>
    </source>
</evidence>
<comment type="similarity">
    <text evidence="2">Belongs to the major facilitator superfamily. Folate-biopterin transporter (TC 2.A.71) family.</text>
</comment>
<evidence type="ECO:0000256" key="7">
    <source>
        <dbReference type="SAM" id="Phobius"/>
    </source>
</evidence>
<organism evidence="8 9">
    <name type="scientific">Aphanomyces euteiches</name>
    <dbReference type="NCBI Taxonomy" id="100861"/>
    <lineage>
        <taxon>Eukaryota</taxon>
        <taxon>Sar</taxon>
        <taxon>Stramenopiles</taxon>
        <taxon>Oomycota</taxon>
        <taxon>Saprolegniomycetes</taxon>
        <taxon>Saprolegniales</taxon>
        <taxon>Verrucalvaceae</taxon>
        <taxon>Aphanomyces</taxon>
    </lineage>
</organism>
<evidence type="ECO:0000313" key="9">
    <source>
        <dbReference type="Proteomes" id="UP000481153"/>
    </source>
</evidence>
<evidence type="ECO:0000313" key="8">
    <source>
        <dbReference type="EMBL" id="KAF0745586.1"/>
    </source>
</evidence>
<feature type="transmembrane region" description="Helical" evidence="7">
    <location>
        <begin position="261"/>
        <end position="281"/>
    </location>
</feature>
<evidence type="ECO:0000256" key="4">
    <source>
        <dbReference type="ARBA" id="ARBA00022692"/>
    </source>
</evidence>
<feature type="transmembrane region" description="Helical" evidence="7">
    <location>
        <begin position="226"/>
        <end position="249"/>
    </location>
</feature>
<keyword evidence="9" id="KW-1185">Reference proteome</keyword>
<feature type="transmembrane region" description="Helical" evidence="7">
    <location>
        <begin position="489"/>
        <end position="507"/>
    </location>
</feature>
<keyword evidence="4 7" id="KW-0812">Transmembrane</keyword>
<dbReference type="GO" id="GO:0016020">
    <property type="term" value="C:membrane"/>
    <property type="evidence" value="ECO:0007669"/>
    <property type="project" value="UniProtKB-SubCell"/>
</dbReference>
<evidence type="ECO:0000256" key="2">
    <source>
        <dbReference type="ARBA" id="ARBA00007015"/>
    </source>
</evidence>
<feature type="transmembrane region" description="Helical" evidence="7">
    <location>
        <begin position="316"/>
        <end position="340"/>
    </location>
</feature>
<dbReference type="EMBL" id="VJMJ01000001">
    <property type="protein sequence ID" value="KAF0745586.1"/>
    <property type="molecule type" value="Genomic_DNA"/>
</dbReference>
<dbReference type="AlphaFoldDB" id="A0A6G0XYI4"/>
<feature type="transmembrane region" description="Helical" evidence="7">
    <location>
        <begin position="346"/>
        <end position="365"/>
    </location>
</feature>
<comment type="caution">
    <text evidence="8">The sequence shown here is derived from an EMBL/GenBank/DDBJ whole genome shotgun (WGS) entry which is preliminary data.</text>
</comment>
<comment type="subcellular location">
    <subcellularLocation>
        <location evidence="1">Membrane</location>
        <topology evidence="1">Multi-pass membrane protein</topology>
    </subcellularLocation>
</comment>
<keyword evidence="3" id="KW-0813">Transport</keyword>
<dbReference type="InterPro" id="IPR036259">
    <property type="entry name" value="MFS_trans_sf"/>
</dbReference>
<dbReference type="PANTHER" id="PTHR31585:SF5">
    <property type="entry name" value="RNA-BINDING S4 DOMAIN-CONTAINING PROTEIN"/>
    <property type="match status" value="1"/>
</dbReference>
<feature type="transmembrane region" description="Helical" evidence="7">
    <location>
        <begin position="377"/>
        <end position="399"/>
    </location>
</feature>
<evidence type="ECO:0000256" key="1">
    <source>
        <dbReference type="ARBA" id="ARBA00004141"/>
    </source>
</evidence>
<dbReference type="Proteomes" id="UP000481153">
    <property type="component" value="Unassembled WGS sequence"/>
</dbReference>
<keyword evidence="6 7" id="KW-0472">Membrane</keyword>
<dbReference type="PANTHER" id="PTHR31585">
    <property type="entry name" value="FOLATE-BIOPTERIN TRANSPORTER 1, CHLOROPLASTIC"/>
    <property type="match status" value="1"/>
</dbReference>
<proteinExistence type="inferred from homology"/>
<dbReference type="SUPFAM" id="SSF103473">
    <property type="entry name" value="MFS general substrate transporter"/>
    <property type="match status" value="1"/>
</dbReference>
<feature type="transmembrane region" description="Helical" evidence="7">
    <location>
        <begin position="127"/>
        <end position="148"/>
    </location>
</feature>
<feature type="transmembrane region" description="Helical" evidence="7">
    <location>
        <begin position="184"/>
        <end position="206"/>
    </location>
</feature>
<sequence length="572" mass="64047">MINGSNGDFDDRLSYIRLSDEEQDTTTTTENAPHPRIDLPSHIPGVKYVSAPVTSHIIYGLYFQYAVIGVIHAFLPLLAYPIFTIYLRMEGYQIAAYQQLVTFGWAFRPVFAMLTDCIPIRGYRRKAWIMLGWLICTVSFGVLAFSSVGDAYCDLKDDFDCWQYPANLTSGHYNVDAPNHAGRFIVLSGLASIGYVLVATVTDAFVVEWTAHEPEDVRHHIRSYIYGIRAVWGGIANIAGGLCLNGSRYSGSFSLSMAPNLVYGLCQIVCLVGGLTAMFLIKEIKHSSSTTPVMTLAEWQNQFWALVERPLVYHTCLYRFLACFFMGFHSTAMMPMALAWARVEPMNFALSSVLGNLVFGGTLLGMSRWGRNWRWRWTVTLATVATILIDAGVTMLTTWDYLRNQWFFTFVGFLERAPDAARFAVATQCLEELAEPGTELLALSLLSSVTNIATTLSTAIYKYVDGFYSVSMNDLFRDDHIARMEVTNTYAIAYACKFSALFWVFFLPSNREKLLALKQRSDKPNRLAAYRLVILLVVSLIFATSAHVMAVYPSTSCHQFGGGNGRDTAHCD</sequence>
<reference evidence="8 9" key="1">
    <citation type="submission" date="2019-07" db="EMBL/GenBank/DDBJ databases">
        <title>Genomics analysis of Aphanomyces spp. identifies a new class of oomycete effector associated with host adaptation.</title>
        <authorList>
            <person name="Gaulin E."/>
        </authorList>
    </citation>
    <scope>NUCLEOTIDE SEQUENCE [LARGE SCALE GENOMIC DNA]</scope>
    <source>
        <strain evidence="8 9">ATCC 201684</strain>
    </source>
</reference>
<keyword evidence="5 7" id="KW-1133">Transmembrane helix</keyword>
<feature type="transmembrane region" description="Helical" evidence="7">
    <location>
        <begin position="62"/>
        <end position="83"/>
    </location>
</feature>
<evidence type="ECO:0000256" key="5">
    <source>
        <dbReference type="ARBA" id="ARBA00022989"/>
    </source>
</evidence>
<gene>
    <name evidence="8" type="ORF">Ae201684_000041</name>
</gene>
<evidence type="ECO:0000256" key="3">
    <source>
        <dbReference type="ARBA" id="ARBA00022448"/>
    </source>
</evidence>
<name>A0A6G0XYI4_9STRA</name>
<accession>A0A6G0XYI4</accession>
<protein>
    <recommendedName>
        <fullName evidence="10">Major facilitator superfamily associated domain-containing protein</fullName>
    </recommendedName>
</protein>